<proteinExistence type="predicted"/>
<dbReference type="InterPro" id="IPR021316">
    <property type="entry name" value="DUF2913"/>
</dbReference>
<reference evidence="1" key="1">
    <citation type="submission" date="2018-05" db="EMBL/GenBank/DDBJ databases">
        <authorList>
            <person name="Ashton P.M."/>
            <person name="Dallman T."/>
            <person name="Nair S."/>
            <person name="De Pinna E."/>
            <person name="Peters T."/>
            <person name="Grant K."/>
        </authorList>
    </citation>
    <scope>NUCLEOTIDE SEQUENCE [LARGE SCALE GENOMIC DNA]</scope>
    <source>
        <strain evidence="1">127535</strain>
    </source>
</reference>
<name>A0A5V6NJZ8_SALET</name>
<dbReference type="EMBL" id="AAHDIV010000064">
    <property type="protein sequence ID" value="EBU8136981.1"/>
    <property type="molecule type" value="Genomic_DNA"/>
</dbReference>
<gene>
    <name evidence="1" type="ORF">DLM27_25595</name>
</gene>
<protein>
    <recommendedName>
        <fullName evidence="2">DUF2913 family protein</fullName>
    </recommendedName>
</protein>
<evidence type="ECO:0000313" key="1">
    <source>
        <dbReference type="EMBL" id="EBU8136981.1"/>
    </source>
</evidence>
<organism evidence="1">
    <name type="scientific">Salmonella enterica subsp. enterica serovar Poona</name>
    <dbReference type="NCBI Taxonomy" id="436295"/>
    <lineage>
        <taxon>Bacteria</taxon>
        <taxon>Pseudomonadati</taxon>
        <taxon>Pseudomonadota</taxon>
        <taxon>Gammaproteobacteria</taxon>
        <taxon>Enterobacterales</taxon>
        <taxon>Enterobacteriaceae</taxon>
        <taxon>Salmonella</taxon>
    </lineage>
</organism>
<dbReference type="AlphaFoldDB" id="A0A5V6NJZ8"/>
<accession>A0A5V6NJZ8</accession>
<evidence type="ECO:0008006" key="2">
    <source>
        <dbReference type="Google" id="ProtNLM"/>
    </source>
</evidence>
<sequence length="226" mass="25605">MTLTEKSGHLAWCALVALALAKQNGDVLSPAQENLFLTRWLAAALKQRRFSRDVTPDLKWLLKQGGQLGVGAKLAGKLDYLWRSCSGELAEQNDLFRLTYALETVKDMSWTYRLLNDREWSGRYAVALNGAVNGVYLSRSNLDVAFDDNGYQVNPLMAQLTGNVGGVMKLLNRCVWHSADRLYQFIKTEVVGEMFAGPSNDRLMEKLSDGFIHTYVLMWVYVFQRR</sequence>
<comment type="caution">
    <text evidence="1">The sequence shown here is derived from an EMBL/GenBank/DDBJ whole genome shotgun (WGS) entry which is preliminary data.</text>
</comment>
<dbReference type="Proteomes" id="UP000839895">
    <property type="component" value="Unassembled WGS sequence"/>
</dbReference>
<dbReference type="Pfam" id="PF11140">
    <property type="entry name" value="DUF2913"/>
    <property type="match status" value="1"/>
</dbReference>